<proteinExistence type="predicted"/>
<dbReference type="EMBL" id="CAJNDS010002229">
    <property type="protein sequence ID" value="CAE7383637.1"/>
    <property type="molecule type" value="Genomic_DNA"/>
</dbReference>
<protein>
    <submittedName>
        <fullName evidence="1">Uncharacterized protein</fullName>
    </submittedName>
</protein>
<comment type="caution">
    <text evidence="1">The sequence shown here is derived from an EMBL/GenBank/DDBJ whole genome shotgun (WGS) entry which is preliminary data.</text>
</comment>
<gene>
    <name evidence="1" type="ORF">SNAT2548_LOCUS20930</name>
</gene>
<name>A0A812QJA4_9DINO</name>
<evidence type="ECO:0000313" key="1">
    <source>
        <dbReference type="EMBL" id="CAE7383637.1"/>
    </source>
</evidence>
<accession>A0A812QJA4</accession>
<dbReference type="Proteomes" id="UP000604046">
    <property type="component" value="Unassembled WGS sequence"/>
</dbReference>
<reference evidence="1" key="1">
    <citation type="submission" date="2021-02" db="EMBL/GenBank/DDBJ databases">
        <authorList>
            <person name="Dougan E. K."/>
            <person name="Rhodes N."/>
            <person name="Thang M."/>
            <person name="Chan C."/>
        </authorList>
    </citation>
    <scope>NUCLEOTIDE SEQUENCE</scope>
</reference>
<sequence>MTPTSGTSVCYRGLRDSDPSRFRNVLLNLELSCGDISHFVELQVHHKMILDFNEVSHAHDFYDYFRRELRNTYGKEMENSLNFMLEQRMQLFKEISEVPVLLSVMTMALLHSNQMPSNLFELYDMGLRNMVRSSLNQAQEDEVAATWDMMQKVAVENHLRQKRIFTQHDVDVALSSSPELQKRWLTFVERADVPFVKILSDGDAAEFQFRHLSFQEALVARRLASREGEEPDAPASEEAQQVALRFVRHHGSLASFINTPFFMNMLRIGRGYVGDAFGRYWTLTEPLNDVGLQGLWFLLLGARGVVLVSILRTGKEALSV</sequence>
<organism evidence="1 2">
    <name type="scientific">Symbiodinium natans</name>
    <dbReference type="NCBI Taxonomy" id="878477"/>
    <lineage>
        <taxon>Eukaryota</taxon>
        <taxon>Sar</taxon>
        <taxon>Alveolata</taxon>
        <taxon>Dinophyceae</taxon>
        <taxon>Suessiales</taxon>
        <taxon>Symbiodiniaceae</taxon>
        <taxon>Symbiodinium</taxon>
    </lineage>
</organism>
<evidence type="ECO:0000313" key="2">
    <source>
        <dbReference type="Proteomes" id="UP000604046"/>
    </source>
</evidence>
<dbReference type="AlphaFoldDB" id="A0A812QJA4"/>
<keyword evidence="2" id="KW-1185">Reference proteome</keyword>
<dbReference type="OrthoDB" id="449536at2759"/>